<dbReference type="Gene3D" id="1.20.1600.10">
    <property type="entry name" value="Outer membrane efflux proteins (OEP)"/>
    <property type="match status" value="1"/>
</dbReference>
<accession>A0ABY0IJF3</accession>
<dbReference type="PANTHER" id="PTHR30203:SF33">
    <property type="entry name" value="BLR4455 PROTEIN"/>
    <property type="match status" value="1"/>
</dbReference>
<keyword evidence="1" id="KW-0732">Signal</keyword>
<sequence length="493" mass="56620">MNIFKYLCQGLSSSILLVLLINQSIHAETITVNEETLVNWAGQENFNRLRISLDELAKKQERAKYDENFGFTFDAEANYQETKEQSFVQFIPVSSPVADFKAKLSKNSKYGLQYGVVMNSNQVTNNLYKDGTTTSAGAFLALDLYKDFLGSTSRVQDKSLLVQEEISKRQRSISEHTFIQEVRKLYWKIVANNESTKIARALLKTTKKLEKDTRKRFQSNIADKGDLARISSQVEARNGQLYLLEFERNELIKTLKSLFPDKLGGKDLRLANYNLDNTVNDVMACTQKIAQHMTSLPLEYTQYDEILGLLQKDLELSREVNKNYDKSNLKLISQFEVVGKDYSYSDSFKKLSDEGDSRFSVGLQWTMPIGGEKDKTKAIQDEIIRRRNLADSQEVKGKLDAFHAQTLRSVLTLQNVIRAQKRNAKHLRETLKDSKRKFSQARLTSQDLLIDENQLLNSNLDEISTKYQVIETIINYFTVFNQIPCKLNKRAQL</sequence>
<dbReference type="SUPFAM" id="SSF56954">
    <property type="entry name" value="Outer membrane efflux proteins (OEP)"/>
    <property type="match status" value="1"/>
</dbReference>
<dbReference type="RefSeq" id="WP_114705555.1">
    <property type="nucleotide sequence ID" value="NZ_QDKL01000001.1"/>
</dbReference>
<dbReference type="PANTHER" id="PTHR30203">
    <property type="entry name" value="OUTER MEMBRANE CATION EFFLUX PROTEIN"/>
    <property type="match status" value="1"/>
</dbReference>
<evidence type="ECO:0000256" key="1">
    <source>
        <dbReference type="SAM" id="SignalP"/>
    </source>
</evidence>
<keyword evidence="3" id="KW-1185">Reference proteome</keyword>
<evidence type="ECO:0000313" key="3">
    <source>
        <dbReference type="Proteomes" id="UP000443582"/>
    </source>
</evidence>
<reference evidence="3" key="1">
    <citation type="journal article" date="2019" name="Int. J. Syst. Evol. Microbiol.">
        <title>Halobacteriovorax valvorus sp. nov., a novel prokaryotic predator isolated from coastal seawater of China.</title>
        <authorList>
            <person name="Chen M.-X."/>
        </authorList>
    </citation>
    <scope>NUCLEOTIDE SEQUENCE [LARGE SCALE GENOMIC DNA]</scope>
    <source>
        <strain evidence="3">BL9</strain>
    </source>
</reference>
<feature type="chain" id="PRO_5047114010" evidence="1">
    <location>
        <begin position="28"/>
        <end position="493"/>
    </location>
</feature>
<organism evidence="2 3">
    <name type="scientific">Halobacteriovorax vibrionivorans</name>
    <dbReference type="NCBI Taxonomy" id="2152716"/>
    <lineage>
        <taxon>Bacteria</taxon>
        <taxon>Pseudomonadati</taxon>
        <taxon>Bdellovibrionota</taxon>
        <taxon>Bacteriovoracia</taxon>
        <taxon>Bacteriovoracales</taxon>
        <taxon>Halobacteriovoraceae</taxon>
        <taxon>Halobacteriovorax</taxon>
    </lineage>
</organism>
<gene>
    <name evidence="2" type="ORF">DAY19_02225</name>
</gene>
<comment type="caution">
    <text evidence="2">The sequence shown here is derived from an EMBL/GenBank/DDBJ whole genome shotgun (WGS) entry which is preliminary data.</text>
</comment>
<dbReference type="InterPro" id="IPR010131">
    <property type="entry name" value="MdtP/NodT-like"/>
</dbReference>
<name>A0ABY0IJF3_9BACT</name>
<feature type="signal peptide" evidence="1">
    <location>
        <begin position="1"/>
        <end position="27"/>
    </location>
</feature>
<evidence type="ECO:0000313" key="2">
    <source>
        <dbReference type="EMBL" id="RZF22610.1"/>
    </source>
</evidence>
<protein>
    <submittedName>
        <fullName evidence="2">TolC family protein</fullName>
    </submittedName>
</protein>
<dbReference type="Proteomes" id="UP000443582">
    <property type="component" value="Unassembled WGS sequence"/>
</dbReference>
<proteinExistence type="predicted"/>
<dbReference type="EMBL" id="QDKL01000001">
    <property type="protein sequence ID" value="RZF22610.1"/>
    <property type="molecule type" value="Genomic_DNA"/>
</dbReference>